<organism evidence="2 3">
    <name type="scientific">Carassius auratus</name>
    <name type="common">Goldfish</name>
    <dbReference type="NCBI Taxonomy" id="7957"/>
    <lineage>
        <taxon>Eukaryota</taxon>
        <taxon>Metazoa</taxon>
        <taxon>Chordata</taxon>
        <taxon>Craniata</taxon>
        <taxon>Vertebrata</taxon>
        <taxon>Euteleostomi</taxon>
        <taxon>Actinopterygii</taxon>
        <taxon>Neopterygii</taxon>
        <taxon>Teleostei</taxon>
        <taxon>Ostariophysi</taxon>
        <taxon>Cypriniformes</taxon>
        <taxon>Cyprinidae</taxon>
        <taxon>Cyprininae</taxon>
        <taxon>Carassius</taxon>
    </lineage>
</organism>
<dbReference type="RefSeq" id="XP_026097187.1">
    <property type="nucleotide sequence ID" value="XM_026241402.1"/>
</dbReference>
<evidence type="ECO:0000259" key="1">
    <source>
        <dbReference type="PROSITE" id="PS50853"/>
    </source>
</evidence>
<dbReference type="GeneID" id="113068628"/>
<dbReference type="PANTHER" id="PTHR47135:SF3">
    <property type="entry name" value="FIBRONECTIN TYPE-III DOMAIN-CONTAINING PROTEIN"/>
    <property type="match status" value="1"/>
</dbReference>
<dbReference type="KEGG" id="caua:113068628"/>
<dbReference type="AlphaFoldDB" id="A0A6P6MKZ3"/>
<evidence type="ECO:0000313" key="2">
    <source>
        <dbReference type="Proteomes" id="UP000515129"/>
    </source>
</evidence>
<name>A0A6P6MKZ3_CARAU</name>
<sequence>MPTYVVATKNCGTSITTVTWDSARGASSYTVNAVSTWGSNRTCYNTDSSCSFPDLDCGQNYTITVTAEDDNCVSLTSAPITVTTDPCPQSDLQVSLDCSTDSALISWTPGRGILMYNASAKGFDVNHQVSCSTPGSACNVTNLHCGSRYQVSVRGEGLTCPSQSDDWIALKTAPCPPTQVSIQSSCDSDTVSVSWKASQGSVSFMAVAESSGGHRVTCNTSDLACDITGLQCGQTYQIYVSGVDDDCIGSRSEVHILKTAPCVPQNVHPILECQATVLNVTWQQTGQAHHYHTTVLRSDGQVLGCDSNTTFCQIPNIVCGLTYSVTVVAYSQTCNSSQSSVEHVTSAPCPPDAIFAVLDCDLNTVSVSWDSSVDGVLYIARAFYSNYTDYYMCNTTETSCDITVACGMDYNVTVVPLRDGCTGENSLVQYVTAAPCVPLMLDVEMDCLSDSAWLTWEESEGVELYIATATDSDGFEYQCNSTDTQCTVEQLQCGRFYNFSVFASNSQCDSPVSNTLQSETAPCPPQNVITSVGCDTGTVSVLWDESVGALSYTATLERTDGDTTCCTASSTSCEVTSLPCGQMYVLTVTAEGRTCNSSQSIEVIVRSVPCIPESLVSSTSCSNNVVTMSWVSNEAGELYTVQAFSADGLFSDSCSGFGQSCDLKSLTCGEPYTATVVAQDSVCTSAPSQVASIRTVPCVPDNVTANVSCQGNDLSVFWEESAGADSYTAVLEDSNGQFTSCQSMIHTTCTVNRLVCGQTYRVSVTASDGYCDSLPSAITEVQSAPCMPRNIRALMDCQSGVAILSWQSSTGALQYTATAVSESGHVLSCENNLTNCELTGLACGESYNITVLAEGQTCSSTATMSGHLNTGPCPPQNVEVQYGVSIGQLSWDRSKGASMYTAQAATDLGSVLSCSTSDTSCALYNVSCSQTYDITVTAHNNVCQGAAVSASTTLNTESCPPQNVQTHLNCTSDVGTVSWEESLGAVAYVAFLEGRNGHILSCSTSSSSCRVTGLICGTVYSTQVRAIGETYNSTDSETVIFTSAPCPPDSSAVTVDMNCENATALFRWAWSGGAASYELTAISNNGYIASCISQDNFCNISELACGQTYTVRLTAISDECQITQETGVTFQTRPCAPLHVNVDLQCNPSTAVVTWEQSDDVQYYLVSTTLSTGEAETCNSTSDSCKMSGLQCGVEYAFTITAYSHTVTCHSDASSTVHTTTGR</sequence>
<gene>
    <name evidence="3" type="primary">LOC113068628</name>
</gene>
<accession>A0A6P6MKZ3</accession>
<feature type="domain" description="Fibronectin type-III" evidence="1">
    <location>
        <begin position="960"/>
        <end position="1046"/>
    </location>
</feature>
<feature type="domain" description="Fibronectin type-III" evidence="1">
    <location>
        <begin position="437"/>
        <end position="523"/>
    </location>
</feature>
<dbReference type="OrthoDB" id="9908419at2759"/>
<feature type="domain" description="Fibronectin type-III" evidence="1">
    <location>
        <begin position="699"/>
        <end position="786"/>
    </location>
</feature>
<dbReference type="SMART" id="SM00060">
    <property type="entry name" value="FN3"/>
    <property type="match status" value="11"/>
</dbReference>
<reference evidence="3" key="1">
    <citation type="submission" date="2025-08" db="UniProtKB">
        <authorList>
            <consortium name="RefSeq"/>
        </authorList>
    </citation>
    <scope>IDENTIFICATION</scope>
    <source>
        <strain evidence="3">Wakin</strain>
        <tissue evidence="3">Muscle</tissue>
    </source>
</reference>
<dbReference type="Pfam" id="PF00041">
    <property type="entry name" value="fn3"/>
    <property type="match status" value="3"/>
</dbReference>
<feature type="domain" description="Fibronectin type-III" evidence="1">
    <location>
        <begin position="611"/>
        <end position="698"/>
    </location>
</feature>
<keyword evidence="2" id="KW-1185">Reference proteome</keyword>
<feature type="domain" description="Fibronectin type-III" evidence="1">
    <location>
        <begin position="1"/>
        <end position="87"/>
    </location>
</feature>
<dbReference type="PROSITE" id="PS50853">
    <property type="entry name" value="FN3"/>
    <property type="match status" value="10"/>
</dbReference>
<dbReference type="InterPro" id="IPR013783">
    <property type="entry name" value="Ig-like_fold"/>
</dbReference>
<feature type="domain" description="Fibronectin type-III" evidence="1">
    <location>
        <begin position="176"/>
        <end position="262"/>
    </location>
</feature>
<dbReference type="InterPro" id="IPR036116">
    <property type="entry name" value="FN3_sf"/>
</dbReference>
<evidence type="ECO:0000313" key="3">
    <source>
        <dbReference type="RefSeq" id="XP_026097187.1"/>
    </source>
</evidence>
<feature type="domain" description="Fibronectin type-III" evidence="1">
    <location>
        <begin position="524"/>
        <end position="610"/>
    </location>
</feature>
<dbReference type="CDD" id="cd00063">
    <property type="entry name" value="FN3"/>
    <property type="match status" value="4"/>
</dbReference>
<feature type="domain" description="Fibronectin type-III" evidence="1">
    <location>
        <begin position="88"/>
        <end position="175"/>
    </location>
</feature>
<protein>
    <submittedName>
        <fullName evidence="3">Fibronectin type III domain-containing protein 7-like</fullName>
    </submittedName>
</protein>
<dbReference type="Proteomes" id="UP000515129">
    <property type="component" value="Linkage group LG48F"/>
</dbReference>
<dbReference type="PANTHER" id="PTHR47135">
    <property type="entry name" value="FIBRONECTIN TYPE III DOMAIN-CONTAINING PROTEIN 7"/>
    <property type="match status" value="1"/>
</dbReference>
<feature type="domain" description="Fibronectin type-III" evidence="1">
    <location>
        <begin position="1136"/>
        <end position="1223"/>
    </location>
</feature>
<proteinExistence type="predicted"/>
<feature type="domain" description="Fibronectin type-III" evidence="1">
    <location>
        <begin position="263"/>
        <end position="349"/>
    </location>
</feature>
<dbReference type="Gene3D" id="2.60.40.10">
    <property type="entry name" value="Immunoglobulins"/>
    <property type="match status" value="10"/>
</dbReference>
<dbReference type="InterPro" id="IPR003961">
    <property type="entry name" value="FN3_dom"/>
</dbReference>
<dbReference type="SUPFAM" id="SSF49265">
    <property type="entry name" value="Fibronectin type III"/>
    <property type="match status" value="10"/>
</dbReference>